<gene>
    <name evidence="5" type="ORF">S100892_01396</name>
</gene>
<dbReference type="AlphaFoldDB" id="A0A1Y0VWL8"/>
<dbReference type="PANTHER" id="PTHR30580:SF0">
    <property type="entry name" value="PRIMOSOMAL PROTEIN N"/>
    <property type="match status" value="1"/>
</dbReference>
<evidence type="ECO:0000259" key="4">
    <source>
        <dbReference type="Pfam" id="PF04851"/>
    </source>
</evidence>
<dbReference type="SUPFAM" id="SSF52540">
    <property type="entry name" value="P-loop containing nucleoside triphosphate hydrolases"/>
    <property type="match status" value="1"/>
</dbReference>
<dbReference type="GO" id="GO:0005524">
    <property type="term" value="F:ATP binding"/>
    <property type="evidence" value="ECO:0007669"/>
    <property type="project" value="UniProtKB-KW"/>
</dbReference>
<dbReference type="Proteomes" id="UP000196118">
    <property type="component" value="Chromosome"/>
</dbReference>
<feature type="domain" description="Helicase/UvrB N-terminal" evidence="4">
    <location>
        <begin position="7"/>
        <end position="58"/>
    </location>
</feature>
<evidence type="ECO:0000256" key="1">
    <source>
        <dbReference type="ARBA" id="ARBA00022741"/>
    </source>
</evidence>
<dbReference type="GO" id="GO:0003677">
    <property type="term" value="F:DNA binding"/>
    <property type="evidence" value="ECO:0007669"/>
    <property type="project" value="UniProtKB-KW"/>
</dbReference>
<dbReference type="InterPro" id="IPR027417">
    <property type="entry name" value="P-loop_NTPase"/>
</dbReference>
<dbReference type="EMBL" id="CP021474">
    <property type="protein sequence ID" value="ARW19968.1"/>
    <property type="molecule type" value="Genomic_DNA"/>
</dbReference>
<protein>
    <submittedName>
        <fullName evidence="5">Primosomal protein N</fullName>
        <ecNumber evidence="5">3.6.4.-</ecNumber>
    </submittedName>
</protein>
<keyword evidence="3" id="KW-0238">DNA-binding</keyword>
<dbReference type="Gene3D" id="3.40.50.300">
    <property type="entry name" value="P-loop containing nucleotide triphosphate hydrolases"/>
    <property type="match status" value="1"/>
</dbReference>
<reference evidence="5 6" key="1">
    <citation type="submission" date="2017-05" db="EMBL/GenBank/DDBJ databases">
        <title>Genome sequence of Pediococcus pentosaceus strain SRCM100892.</title>
        <authorList>
            <person name="Cho S.H."/>
        </authorList>
    </citation>
    <scope>NUCLEOTIDE SEQUENCE [LARGE SCALE GENOMIC DNA]</scope>
    <source>
        <strain evidence="5 6">SRCM100892</strain>
    </source>
</reference>
<keyword evidence="5" id="KW-0378">Hydrolase</keyword>
<dbReference type="GO" id="GO:0006310">
    <property type="term" value="P:DNA recombination"/>
    <property type="evidence" value="ECO:0007669"/>
    <property type="project" value="TreeGrafter"/>
</dbReference>
<evidence type="ECO:0000313" key="5">
    <source>
        <dbReference type="EMBL" id="ARW19968.1"/>
    </source>
</evidence>
<organism evidence="5 6">
    <name type="scientific">Pediococcus pentosaceus</name>
    <dbReference type="NCBI Taxonomy" id="1255"/>
    <lineage>
        <taxon>Bacteria</taxon>
        <taxon>Bacillati</taxon>
        <taxon>Bacillota</taxon>
        <taxon>Bacilli</taxon>
        <taxon>Lactobacillales</taxon>
        <taxon>Lactobacillaceae</taxon>
        <taxon>Pediococcus</taxon>
    </lineage>
</organism>
<keyword evidence="1" id="KW-0547">Nucleotide-binding</keyword>
<dbReference type="GO" id="GO:0006302">
    <property type="term" value="P:double-strand break repair"/>
    <property type="evidence" value="ECO:0007669"/>
    <property type="project" value="TreeGrafter"/>
</dbReference>
<accession>A0A1Y0VWL8</accession>
<dbReference type="GO" id="GO:0043138">
    <property type="term" value="F:3'-5' DNA helicase activity"/>
    <property type="evidence" value="ECO:0007669"/>
    <property type="project" value="TreeGrafter"/>
</dbReference>
<name>A0A1Y0VWL8_PEDPE</name>
<evidence type="ECO:0000313" key="6">
    <source>
        <dbReference type="Proteomes" id="UP000196118"/>
    </source>
</evidence>
<dbReference type="GO" id="GO:0016787">
    <property type="term" value="F:hydrolase activity"/>
    <property type="evidence" value="ECO:0007669"/>
    <property type="project" value="UniProtKB-KW"/>
</dbReference>
<dbReference type="InterPro" id="IPR006935">
    <property type="entry name" value="Helicase/UvrB_N"/>
</dbReference>
<keyword evidence="2" id="KW-0067">ATP-binding</keyword>
<sequence>MQLDQNLALNEEQQSAYNLITQAIEDKNAKPILVEGVTGSGKTEVYLQSIQQVIKKGKLLFYWFQKFP</sequence>
<dbReference type="Pfam" id="PF04851">
    <property type="entry name" value="ResIII"/>
    <property type="match status" value="1"/>
</dbReference>
<evidence type="ECO:0000256" key="2">
    <source>
        <dbReference type="ARBA" id="ARBA00022840"/>
    </source>
</evidence>
<evidence type="ECO:0000256" key="3">
    <source>
        <dbReference type="ARBA" id="ARBA00023125"/>
    </source>
</evidence>
<proteinExistence type="predicted"/>
<dbReference type="PANTHER" id="PTHR30580">
    <property type="entry name" value="PRIMOSOMAL PROTEIN N"/>
    <property type="match status" value="1"/>
</dbReference>
<dbReference type="EC" id="3.6.4.-" evidence="5"/>
<dbReference type="GO" id="GO:0006270">
    <property type="term" value="P:DNA replication initiation"/>
    <property type="evidence" value="ECO:0007669"/>
    <property type="project" value="TreeGrafter"/>
</dbReference>